<dbReference type="InParanoid" id="A0A152AA04"/>
<evidence type="ECO:0000256" key="11">
    <source>
        <dbReference type="SAM" id="SignalP"/>
    </source>
</evidence>
<dbReference type="AlphaFoldDB" id="A0A152AA04"/>
<dbReference type="Pfam" id="PF05450">
    <property type="entry name" value="Nicastrin"/>
    <property type="match status" value="1"/>
</dbReference>
<comment type="similarity">
    <text evidence="2">Belongs to the nicastrin family.</text>
</comment>
<dbReference type="EMBL" id="LODT01000001">
    <property type="protein sequence ID" value="KYR03053.1"/>
    <property type="molecule type" value="Genomic_DNA"/>
</dbReference>
<keyword evidence="7 10" id="KW-1133">Transmembrane helix</keyword>
<feature type="domain" description="Nicastrin small lobe" evidence="12">
    <location>
        <begin position="42"/>
        <end position="198"/>
    </location>
</feature>
<evidence type="ECO:0000256" key="5">
    <source>
        <dbReference type="ARBA" id="ARBA00022729"/>
    </source>
</evidence>
<dbReference type="InterPro" id="IPR008710">
    <property type="entry name" value="Nicastrin"/>
</dbReference>
<evidence type="ECO:0000256" key="8">
    <source>
        <dbReference type="ARBA" id="ARBA00023136"/>
    </source>
</evidence>
<proteinExistence type="inferred from homology"/>
<sequence length="653" mass="74441">MDVLFKLFIVLIFIVNIIRCDITPQVLSISDQIYVDLEYAFPCVRILTENGQFGCSSKMDGNSGTLYLVDSDDSLNDLMNGHKNNVLLVLDANYFNKTIVNNIITKKIKIEGIIVLTDKERTYPYSPDVTYPNKKYGLYPNSQIAWNPNGDSFSYQDFQFPIFSTDFNYSYAMRNLSLSNREGGYPAYGADLRSFMQASQDAETCLRRGFCAPLGGKSIWSTFSKEVSQQQDILLVMIPMDSTAFFHDLATGADAVAYGQVVLLSIMDTLSRVNQSQWNMQLIFAMWNGEKWGYLGTSKFVDDLLNFNCTQVSSQDPTVCQQPVNYDMTFETIDFQRIKMIVELNQIGLPERTPNNQSLYYLHSYQPTTVSKQMQDVFVGHNQDNGTEIQYLVSTATELPPSSTMSFLKFNPQIQQVVVTDHNMEYRNPFYASHDDDVYNVDPDILPHIVKSLSVIIDQLAGGNNSAIISANPQFYYTMFSCLLESFTCTYVDQYLNKYPFNPIPNFYSSIYGTAPYNQFNTIETQFFYNIMWNITTNQMNTTAQCKKTSDCQESLPGSMCLNGMCMLSNTHYHDAISLGLGFDDTTSSWFIQNSSYPIFVESNWDYTDLRVYLLSNPSTEVVFLIMGIFELTISIVIIILIKKHLSKKYKLL</sequence>
<evidence type="ECO:0000259" key="12">
    <source>
        <dbReference type="Pfam" id="PF18266"/>
    </source>
</evidence>
<keyword evidence="14" id="KW-1185">Reference proteome</keyword>
<keyword evidence="6" id="KW-0914">Notch signaling pathway</keyword>
<dbReference type="SUPFAM" id="SSF53187">
    <property type="entry name" value="Zn-dependent exopeptidases"/>
    <property type="match status" value="1"/>
</dbReference>
<feature type="chain" id="PRO_5007593715" description="Nicastrin" evidence="11">
    <location>
        <begin position="21"/>
        <end position="653"/>
    </location>
</feature>
<keyword evidence="5 11" id="KW-0732">Signal</keyword>
<evidence type="ECO:0000256" key="6">
    <source>
        <dbReference type="ARBA" id="ARBA00022976"/>
    </source>
</evidence>
<dbReference type="GO" id="GO:0007219">
    <property type="term" value="P:Notch signaling pathway"/>
    <property type="evidence" value="ECO:0007669"/>
    <property type="project" value="UniProtKB-KW"/>
</dbReference>
<evidence type="ECO:0000256" key="2">
    <source>
        <dbReference type="ARBA" id="ARBA00007717"/>
    </source>
</evidence>
<feature type="transmembrane region" description="Helical" evidence="10">
    <location>
        <begin position="622"/>
        <end position="642"/>
    </location>
</feature>
<dbReference type="OrthoDB" id="10265862at2759"/>
<evidence type="ECO:0000256" key="1">
    <source>
        <dbReference type="ARBA" id="ARBA00004479"/>
    </source>
</evidence>
<reference evidence="13 14" key="1">
    <citation type="submission" date="2015-12" db="EMBL/GenBank/DDBJ databases">
        <title>Dictyostelia acquired genes for synthesis and detection of signals that induce cell-type specialization by lateral gene transfer from prokaryotes.</title>
        <authorList>
            <person name="Gloeckner G."/>
            <person name="Schaap P."/>
        </authorList>
    </citation>
    <scope>NUCLEOTIDE SEQUENCE [LARGE SCALE GENOMIC DNA]</scope>
    <source>
        <strain evidence="13 14">TK</strain>
    </source>
</reference>
<evidence type="ECO:0000256" key="10">
    <source>
        <dbReference type="SAM" id="Phobius"/>
    </source>
</evidence>
<dbReference type="InterPro" id="IPR041084">
    <property type="entry name" value="Ncstrn_small"/>
</dbReference>
<dbReference type="Proteomes" id="UP000076078">
    <property type="component" value="Unassembled WGS sequence"/>
</dbReference>
<comment type="caution">
    <text evidence="13">The sequence shown here is derived from an EMBL/GenBank/DDBJ whole genome shotgun (WGS) entry which is preliminary data.</text>
</comment>
<dbReference type="PANTHER" id="PTHR21092">
    <property type="entry name" value="NICASTRIN"/>
    <property type="match status" value="1"/>
</dbReference>
<dbReference type="GO" id="GO:0005886">
    <property type="term" value="C:plasma membrane"/>
    <property type="evidence" value="ECO:0007669"/>
    <property type="project" value="TreeGrafter"/>
</dbReference>
<dbReference type="GO" id="GO:0016485">
    <property type="term" value="P:protein processing"/>
    <property type="evidence" value="ECO:0007669"/>
    <property type="project" value="InterPro"/>
</dbReference>
<evidence type="ECO:0000256" key="3">
    <source>
        <dbReference type="ARBA" id="ARBA00015303"/>
    </source>
</evidence>
<keyword evidence="4 10" id="KW-0812">Transmembrane</keyword>
<dbReference type="Pfam" id="PF18266">
    <property type="entry name" value="Ncstrn_small"/>
    <property type="match status" value="1"/>
</dbReference>
<dbReference type="PANTHER" id="PTHR21092:SF0">
    <property type="entry name" value="NICASTRIN"/>
    <property type="match status" value="1"/>
</dbReference>
<evidence type="ECO:0000256" key="4">
    <source>
        <dbReference type="ARBA" id="ARBA00022692"/>
    </source>
</evidence>
<dbReference type="Gene3D" id="3.40.630.10">
    <property type="entry name" value="Zn peptidases"/>
    <property type="match status" value="1"/>
</dbReference>
<feature type="signal peptide" evidence="11">
    <location>
        <begin position="1"/>
        <end position="20"/>
    </location>
</feature>
<evidence type="ECO:0000256" key="7">
    <source>
        <dbReference type="ARBA" id="ARBA00022989"/>
    </source>
</evidence>
<name>A0A152AA04_TIELA</name>
<gene>
    <name evidence="13" type="ORF">DLAC_00544</name>
</gene>
<dbReference type="OMA" id="ECVYPGV"/>
<protein>
    <recommendedName>
        <fullName evidence="3">Nicastrin</fullName>
    </recommendedName>
</protein>
<dbReference type="FunCoup" id="A0A152AA04">
    <property type="interactions" value="369"/>
</dbReference>
<evidence type="ECO:0000313" key="14">
    <source>
        <dbReference type="Proteomes" id="UP000076078"/>
    </source>
</evidence>
<comment type="subcellular location">
    <subcellularLocation>
        <location evidence="1">Membrane</location>
        <topology evidence="1">Single-pass type I membrane protein</topology>
    </subcellularLocation>
</comment>
<keyword evidence="8 10" id="KW-0472">Membrane</keyword>
<evidence type="ECO:0000256" key="9">
    <source>
        <dbReference type="ARBA" id="ARBA00023180"/>
    </source>
</evidence>
<accession>A0A152AA04</accession>
<organism evidence="13 14">
    <name type="scientific">Tieghemostelium lacteum</name>
    <name type="common">Slime mold</name>
    <name type="synonym">Dictyostelium lacteum</name>
    <dbReference type="NCBI Taxonomy" id="361077"/>
    <lineage>
        <taxon>Eukaryota</taxon>
        <taxon>Amoebozoa</taxon>
        <taxon>Evosea</taxon>
        <taxon>Eumycetozoa</taxon>
        <taxon>Dictyostelia</taxon>
        <taxon>Dictyosteliales</taxon>
        <taxon>Raperosteliaceae</taxon>
        <taxon>Tieghemostelium</taxon>
    </lineage>
</organism>
<evidence type="ECO:0000313" key="13">
    <source>
        <dbReference type="EMBL" id="KYR03053.1"/>
    </source>
</evidence>
<keyword evidence="9" id="KW-0325">Glycoprotein</keyword>
<dbReference type="STRING" id="361077.A0A152AA04"/>